<dbReference type="InterPro" id="IPR001029">
    <property type="entry name" value="Flagellin_N"/>
</dbReference>
<evidence type="ECO:0000256" key="1">
    <source>
        <dbReference type="ARBA" id="ARBA00005709"/>
    </source>
</evidence>
<keyword evidence="8" id="KW-1185">Reference proteome</keyword>
<dbReference type="AlphaFoldDB" id="A0A545TDM3"/>
<protein>
    <recommendedName>
        <fullName evidence="4">Flagellin</fullName>
    </recommendedName>
</protein>
<dbReference type="PANTHER" id="PTHR42792">
    <property type="entry name" value="FLAGELLIN"/>
    <property type="match status" value="1"/>
</dbReference>
<keyword evidence="3 4" id="KW-0975">Bacterial flagellum</keyword>
<comment type="function">
    <text evidence="4">Flagellin is the subunit protein which polymerizes to form the filaments of bacterial flagella.</text>
</comment>
<name>A0A545TDM3_9GAMM</name>
<feature type="domain" description="Flagellin N-terminal" evidence="5">
    <location>
        <begin position="5"/>
        <end position="141"/>
    </location>
</feature>
<dbReference type="SUPFAM" id="SSF64518">
    <property type="entry name" value="Phase 1 flagellin"/>
    <property type="match status" value="1"/>
</dbReference>
<evidence type="ECO:0000256" key="2">
    <source>
        <dbReference type="ARBA" id="ARBA00022525"/>
    </source>
</evidence>
<dbReference type="GO" id="GO:0005576">
    <property type="term" value="C:extracellular region"/>
    <property type="evidence" value="ECO:0007669"/>
    <property type="project" value="UniProtKB-SubCell"/>
</dbReference>
<comment type="similarity">
    <text evidence="1 4">Belongs to the bacterial flagellin family.</text>
</comment>
<dbReference type="Proteomes" id="UP000317839">
    <property type="component" value="Unassembled WGS sequence"/>
</dbReference>
<dbReference type="GO" id="GO:0005198">
    <property type="term" value="F:structural molecule activity"/>
    <property type="evidence" value="ECO:0007669"/>
    <property type="project" value="UniProtKB-UniRule"/>
</dbReference>
<dbReference type="Gene3D" id="1.20.1330.10">
    <property type="entry name" value="f41 fragment of flagellin, N-terminal domain"/>
    <property type="match status" value="2"/>
</dbReference>
<evidence type="ECO:0000256" key="4">
    <source>
        <dbReference type="RuleBase" id="RU362073"/>
    </source>
</evidence>
<dbReference type="PANTHER" id="PTHR42792:SF2">
    <property type="entry name" value="FLAGELLIN"/>
    <property type="match status" value="1"/>
</dbReference>
<proteinExistence type="inferred from homology"/>
<keyword evidence="7" id="KW-0282">Flagellum</keyword>
<dbReference type="GO" id="GO:0009288">
    <property type="term" value="C:bacterial-type flagellum"/>
    <property type="evidence" value="ECO:0007669"/>
    <property type="project" value="UniProtKB-SubCell"/>
</dbReference>
<dbReference type="Gene3D" id="6.10.10.10">
    <property type="entry name" value="Flagellar export chaperone, C-terminal domain"/>
    <property type="match status" value="1"/>
</dbReference>
<sequence length="274" mass="28180">MGNVISTNVASLNAQRNLIGTNGGLSTTFQRLSSGFRINSAKDDASGLFISNQLSSQIGGLTVAARNANDGISLAQVTEGGLQEVTNILLRMRDLAVQASSGQTADSGPEKGALDAEYQALSAEITRIANQTQFGNTDVLNTGATINIQVGINAGETIAVTLPDVTGLNSSNAPSNINTAANASNVLTNIDADIIAIDTARGGLGAFQNRLSSTVSNLNSIIENASASRSRIRDADYAVETSNLAKFQVLQQAGLSVLGQANASSQNVLSLLQG</sequence>
<dbReference type="InterPro" id="IPR001492">
    <property type="entry name" value="Flagellin"/>
</dbReference>
<accession>A0A545TDM3</accession>
<reference evidence="7 8" key="1">
    <citation type="submission" date="2019-06" db="EMBL/GenBank/DDBJ databases">
        <title>Draft genome of Aliikangiella marina GYP-15.</title>
        <authorList>
            <person name="Wang G."/>
        </authorList>
    </citation>
    <scope>NUCLEOTIDE SEQUENCE [LARGE SCALE GENOMIC DNA]</scope>
    <source>
        <strain evidence="7 8">GYP-15</strain>
    </source>
</reference>
<feature type="domain" description="Flagellin C-terminal" evidence="6">
    <location>
        <begin position="187"/>
        <end position="272"/>
    </location>
</feature>
<organism evidence="7 8">
    <name type="scientific">Aliikangiella marina</name>
    <dbReference type="NCBI Taxonomy" id="1712262"/>
    <lineage>
        <taxon>Bacteria</taxon>
        <taxon>Pseudomonadati</taxon>
        <taxon>Pseudomonadota</taxon>
        <taxon>Gammaproteobacteria</taxon>
        <taxon>Oceanospirillales</taxon>
        <taxon>Pleioneaceae</taxon>
        <taxon>Aliikangiella</taxon>
    </lineage>
</organism>
<comment type="subcellular location">
    <subcellularLocation>
        <location evidence="4">Secreted</location>
    </subcellularLocation>
    <subcellularLocation>
        <location evidence="4">Bacterial flagellum</location>
    </subcellularLocation>
</comment>
<keyword evidence="2 4" id="KW-0964">Secreted</keyword>
<evidence type="ECO:0000313" key="8">
    <source>
        <dbReference type="Proteomes" id="UP000317839"/>
    </source>
</evidence>
<evidence type="ECO:0000313" key="7">
    <source>
        <dbReference type="EMBL" id="TQV75319.1"/>
    </source>
</evidence>
<evidence type="ECO:0000259" key="6">
    <source>
        <dbReference type="Pfam" id="PF00700"/>
    </source>
</evidence>
<dbReference type="EMBL" id="VIKR01000002">
    <property type="protein sequence ID" value="TQV75319.1"/>
    <property type="molecule type" value="Genomic_DNA"/>
</dbReference>
<keyword evidence="7" id="KW-0966">Cell projection</keyword>
<dbReference type="Gene3D" id="6.10.280.190">
    <property type="match status" value="1"/>
</dbReference>
<dbReference type="Pfam" id="PF00669">
    <property type="entry name" value="Flagellin_N"/>
    <property type="match status" value="1"/>
</dbReference>
<dbReference type="InterPro" id="IPR042187">
    <property type="entry name" value="Flagellin_C_sub2"/>
</dbReference>
<comment type="caution">
    <text evidence="7">The sequence shown here is derived from an EMBL/GenBank/DDBJ whole genome shotgun (WGS) entry which is preliminary data.</text>
</comment>
<dbReference type="PRINTS" id="PR00207">
    <property type="entry name" value="FLAGELLIN"/>
</dbReference>
<dbReference type="InterPro" id="IPR046358">
    <property type="entry name" value="Flagellin_C"/>
</dbReference>
<gene>
    <name evidence="7" type="ORF">FLL45_10320</name>
</gene>
<dbReference type="Pfam" id="PF00700">
    <property type="entry name" value="Flagellin_C"/>
    <property type="match status" value="1"/>
</dbReference>
<dbReference type="OrthoDB" id="9796789at2"/>
<dbReference type="RefSeq" id="WP_142941935.1">
    <property type="nucleotide sequence ID" value="NZ_VIKR01000002.1"/>
</dbReference>
<keyword evidence="7" id="KW-0969">Cilium</keyword>
<evidence type="ECO:0000256" key="3">
    <source>
        <dbReference type="ARBA" id="ARBA00023143"/>
    </source>
</evidence>
<evidence type="ECO:0000259" key="5">
    <source>
        <dbReference type="Pfam" id="PF00669"/>
    </source>
</evidence>